<evidence type="ECO:0000256" key="5">
    <source>
        <dbReference type="ARBA" id="ARBA00023027"/>
    </source>
</evidence>
<evidence type="ECO:0000256" key="6">
    <source>
        <dbReference type="ARBA" id="ARBA00048202"/>
    </source>
</evidence>
<keyword evidence="3" id="KW-0521">NADP</keyword>
<evidence type="ECO:0000313" key="9">
    <source>
        <dbReference type="Proteomes" id="UP000054770"/>
    </source>
</evidence>
<keyword evidence="5" id="KW-0520">NAD</keyword>
<dbReference type="Pfam" id="PF05222">
    <property type="entry name" value="AlaDh_PNT_N"/>
    <property type="match status" value="1"/>
</dbReference>
<evidence type="ECO:0000313" key="8">
    <source>
        <dbReference type="EMBL" id="SAL86079.1"/>
    </source>
</evidence>
<protein>
    <recommendedName>
        <fullName evidence="2">proton-translocating NAD(P)(+) transhydrogenase</fullName>
        <ecNumber evidence="2">7.1.1.1</ecNumber>
    </recommendedName>
</protein>
<proteinExistence type="predicted"/>
<dbReference type="EMBL" id="FCON02000211">
    <property type="protein sequence ID" value="SAL86079.1"/>
    <property type="molecule type" value="Genomic_DNA"/>
</dbReference>
<dbReference type="SUPFAM" id="SSF52283">
    <property type="entry name" value="Formate/glycerate dehydrogenase catalytic domain-like"/>
    <property type="match status" value="1"/>
</dbReference>
<keyword evidence="4" id="KW-1278">Translocase</keyword>
<dbReference type="InterPro" id="IPR007886">
    <property type="entry name" value="AlaDH/PNT_N"/>
</dbReference>
<keyword evidence="9" id="KW-1185">Reference proteome</keyword>
<dbReference type="Gene3D" id="3.40.50.720">
    <property type="entry name" value="NAD(P)-binding Rossmann-like Domain"/>
    <property type="match status" value="1"/>
</dbReference>
<dbReference type="PANTHER" id="PTHR10160">
    <property type="entry name" value="NAD(P) TRANSHYDROGENASE"/>
    <property type="match status" value="1"/>
</dbReference>
<reference evidence="8" key="1">
    <citation type="submission" date="2016-01" db="EMBL/GenBank/DDBJ databases">
        <authorList>
            <person name="Peeters C."/>
        </authorList>
    </citation>
    <scope>NUCLEOTIDE SEQUENCE [LARGE SCALE GENOMIC DNA]</scope>
    <source>
        <strain evidence="8">LMG 22940</strain>
    </source>
</reference>
<dbReference type="Proteomes" id="UP000054770">
    <property type="component" value="Unassembled WGS sequence"/>
</dbReference>
<comment type="caution">
    <text evidence="8">The sequence shown here is derived from an EMBL/GenBank/DDBJ whole genome shotgun (WGS) entry which is preliminary data.</text>
</comment>
<dbReference type="GO" id="GO:0050661">
    <property type="term" value="F:NADP binding"/>
    <property type="evidence" value="ECO:0007669"/>
    <property type="project" value="TreeGrafter"/>
</dbReference>
<feature type="domain" description="Alanine dehydrogenase/pyridine nucleotide transhydrogenase N-terminal" evidence="7">
    <location>
        <begin position="4"/>
        <end position="112"/>
    </location>
</feature>
<dbReference type="GO" id="GO:0008750">
    <property type="term" value="F:proton-translocating NAD(P)+ transhydrogenase activity"/>
    <property type="evidence" value="ECO:0007669"/>
    <property type="project" value="UniProtKB-EC"/>
</dbReference>
<dbReference type="AlphaFoldDB" id="A0A158KZA1"/>
<evidence type="ECO:0000256" key="1">
    <source>
        <dbReference type="ARBA" id="ARBA00003943"/>
    </source>
</evidence>
<sequence>MHFRVPAETRTNETRVAASPATVKKFVSQGHRTTVQSGAGLSASFIENAYAIADAERVDANTAFTAAIVVKVPSPSEAESPLLRLSSVHAGMHDPSNTDNIGRLAAGLESIATINRLRAVVEASDARPVIRRRSNRWARSSSTCSSKPMKIAGRRRASAAMRVGCRQVGSHDTRHRFTRAHIVACTNLASMVVADDSAFYARNLLDFLKLTITKESHAQLHRPAIPQPGLTTLRALSD</sequence>
<evidence type="ECO:0000256" key="2">
    <source>
        <dbReference type="ARBA" id="ARBA00012943"/>
    </source>
</evidence>
<dbReference type="PANTHER" id="PTHR10160:SF19">
    <property type="entry name" value="PROTON-TRANSLOCATING NAD(P)(+) TRANSHYDROGENASE"/>
    <property type="match status" value="1"/>
</dbReference>
<name>A0A158KZA1_9BURK</name>
<organism evidence="8 9">
    <name type="scientific">Caballeronia choica</name>
    <dbReference type="NCBI Taxonomy" id="326476"/>
    <lineage>
        <taxon>Bacteria</taxon>
        <taxon>Pseudomonadati</taxon>
        <taxon>Pseudomonadota</taxon>
        <taxon>Betaproteobacteria</taxon>
        <taxon>Burkholderiales</taxon>
        <taxon>Burkholderiaceae</taxon>
        <taxon>Caballeronia</taxon>
    </lineage>
</organism>
<evidence type="ECO:0000256" key="3">
    <source>
        <dbReference type="ARBA" id="ARBA00022857"/>
    </source>
</evidence>
<dbReference type="GO" id="GO:0006740">
    <property type="term" value="P:NADPH regeneration"/>
    <property type="evidence" value="ECO:0007669"/>
    <property type="project" value="TreeGrafter"/>
</dbReference>
<accession>A0A158KZA1</accession>
<evidence type="ECO:0000256" key="4">
    <source>
        <dbReference type="ARBA" id="ARBA00022967"/>
    </source>
</evidence>
<dbReference type="GO" id="GO:0005886">
    <property type="term" value="C:plasma membrane"/>
    <property type="evidence" value="ECO:0007669"/>
    <property type="project" value="TreeGrafter"/>
</dbReference>
<gene>
    <name evidence="8" type="ORF">AWB68_07904</name>
</gene>
<evidence type="ECO:0000259" key="7">
    <source>
        <dbReference type="SMART" id="SM01003"/>
    </source>
</evidence>
<comment type="function">
    <text evidence="1">The transhydrogenation between NADH and NADP is coupled to respiration and ATP hydrolysis and functions as a proton pump across the membrane.</text>
</comment>
<dbReference type="SMART" id="SM01003">
    <property type="entry name" value="AlaDh_PNT_N"/>
    <property type="match status" value="1"/>
</dbReference>
<comment type="catalytic activity">
    <reaction evidence="6">
        <text>NAD(+) + NADPH + H(+)(in) = NADH + NADP(+) + H(+)(out)</text>
        <dbReference type="Rhea" id="RHEA:47992"/>
        <dbReference type="ChEBI" id="CHEBI:15378"/>
        <dbReference type="ChEBI" id="CHEBI:57540"/>
        <dbReference type="ChEBI" id="CHEBI:57783"/>
        <dbReference type="ChEBI" id="CHEBI:57945"/>
        <dbReference type="ChEBI" id="CHEBI:58349"/>
        <dbReference type="EC" id="7.1.1.1"/>
    </reaction>
</comment>
<dbReference type="EC" id="7.1.1.1" evidence="2"/>